<dbReference type="InterPro" id="IPR027303">
    <property type="entry name" value="Gln_synth_gly_rich_site"/>
</dbReference>
<dbReference type="PANTHER" id="PTHR43785">
    <property type="entry name" value="GAMMA-GLUTAMYLPUTRESCINE SYNTHETASE"/>
    <property type="match status" value="1"/>
</dbReference>
<dbReference type="SUPFAM" id="SSF55931">
    <property type="entry name" value="Glutamine synthetase/guanido kinase"/>
    <property type="match status" value="1"/>
</dbReference>
<keyword evidence="2 7" id="KW-0436">Ligase</keyword>
<dbReference type="GO" id="GO:0004356">
    <property type="term" value="F:glutamine synthetase activity"/>
    <property type="evidence" value="ECO:0007669"/>
    <property type="project" value="InterPro"/>
</dbReference>
<dbReference type="Pfam" id="PF00120">
    <property type="entry name" value="Gln-synt_C"/>
    <property type="match status" value="1"/>
</dbReference>
<gene>
    <name evidence="7" type="ORF">SAMN05216381_2457</name>
</gene>
<accession>A0A1G7P8N7</accession>
<comment type="similarity">
    <text evidence="4 5">Belongs to the glutamine synthetase family.</text>
</comment>
<evidence type="ECO:0000256" key="4">
    <source>
        <dbReference type="PROSITE-ProRule" id="PRU01331"/>
    </source>
</evidence>
<evidence type="ECO:0000259" key="6">
    <source>
        <dbReference type="PROSITE" id="PS51987"/>
    </source>
</evidence>
<dbReference type="EMBL" id="FNBM01000005">
    <property type="protein sequence ID" value="SDF82648.1"/>
    <property type="molecule type" value="Genomic_DNA"/>
</dbReference>
<protein>
    <submittedName>
        <fullName evidence="7">Glutamate--putrescine ligase</fullName>
    </submittedName>
</protein>
<dbReference type="SUPFAM" id="SSF54368">
    <property type="entry name" value="Glutamine synthetase, N-terminal domain"/>
    <property type="match status" value="1"/>
</dbReference>
<dbReference type="RefSeq" id="WP_092368310.1">
    <property type="nucleotide sequence ID" value="NZ_FNBM01000005.1"/>
</dbReference>
<evidence type="ECO:0000256" key="2">
    <source>
        <dbReference type="ARBA" id="ARBA00022598"/>
    </source>
</evidence>
<dbReference type="STRING" id="640205.SAMN05216381_2457"/>
<comment type="cofactor">
    <cofactor evidence="1">
        <name>Mg(2+)</name>
        <dbReference type="ChEBI" id="CHEBI:18420"/>
    </cofactor>
</comment>
<dbReference type="GO" id="GO:0006598">
    <property type="term" value="P:polyamine catabolic process"/>
    <property type="evidence" value="ECO:0007669"/>
    <property type="project" value="TreeGrafter"/>
</dbReference>
<dbReference type="PROSITE" id="PS00181">
    <property type="entry name" value="GLNA_ATP"/>
    <property type="match status" value="1"/>
</dbReference>
<proteinExistence type="inferred from homology"/>
<evidence type="ECO:0000256" key="3">
    <source>
        <dbReference type="ARBA" id="ARBA00022842"/>
    </source>
</evidence>
<keyword evidence="3" id="KW-0460">Magnesium</keyword>
<sequence>MPFAPVQDAENFLAQNPDIELFELFIIDANGVPRGKLLHRDELLAVYRSGRPLPSTILGLSINGDDVEDTGLVWEVGDIDCRAYPLAGSLARLPWRLIPTAAVQVSMHPQEGLPATVADPRHVLVQVIERLQAEGYHPVMACELEFYLLDAKRDSRGNPQPALDADGGRPRSTQVYGLRELEQIEPFLADLYAACKAQGIPARTAISEYAPGQVEITLEHGDALQAMDQAVRYKRLVKGVAHRHGMQACFMAKPFDHLAGTGMHMHVSLTDAAGRNLFASEAPAGTPLLRHAVGGMLASLLDSLLIFCPNANSYRRFQANSYAPLAPTWGVDNRTVSLRVPGGPAESRHIEHRICGADANPYLAAAAILAGIHRGIREELDPGEPIEGNGYAQATTLLPTDWLTSLCALQESTWAPEALGTEFLHVYLAIKREEHRRFMGEVGEQDWRWYLNQA</sequence>
<dbReference type="InterPro" id="IPR014746">
    <property type="entry name" value="Gln_synth/guanido_kin_cat_dom"/>
</dbReference>
<evidence type="ECO:0000313" key="8">
    <source>
        <dbReference type="Proteomes" id="UP000243378"/>
    </source>
</evidence>
<evidence type="ECO:0000256" key="5">
    <source>
        <dbReference type="RuleBase" id="RU000384"/>
    </source>
</evidence>
<dbReference type="GO" id="GO:0006542">
    <property type="term" value="P:glutamine biosynthetic process"/>
    <property type="evidence" value="ECO:0007669"/>
    <property type="project" value="InterPro"/>
</dbReference>
<dbReference type="OrthoDB" id="9789509at2"/>
<evidence type="ECO:0000256" key="1">
    <source>
        <dbReference type="ARBA" id="ARBA00001946"/>
    </source>
</evidence>
<feature type="domain" description="GS catalytic" evidence="6">
    <location>
        <begin position="120"/>
        <end position="454"/>
    </location>
</feature>
<dbReference type="AlphaFoldDB" id="A0A1G7P8N7"/>
<organism evidence="7 8">
    <name type="scientific">Phytopseudomonas seleniipraecipitans</name>
    <dbReference type="NCBI Taxonomy" id="640205"/>
    <lineage>
        <taxon>Bacteria</taxon>
        <taxon>Pseudomonadati</taxon>
        <taxon>Pseudomonadota</taxon>
        <taxon>Gammaproteobacteria</taxon>
        <taxon>Pseudomonadales</taxon>
        <taxon>Pseudomonadaceae</taxon>
        <taxon>Phytopseudomonas</taxon>
    </lineage>
</organism>
<dbReference type="InterPro" id="IPR008146">
    <property type="entry name" value="Gln_synth_cat_dom"/>
</dbReference>
<dbReference type="InterPro" id="IPR036651">
    <property type="entry name" value="Gln_synt_N_sf"/>
</dbReference>
<dbReference type="PANTHER" id="PTHR43785:SF12">
    <property type="entry name" value="TYPE-1 GLUTAMINE SYNTHETASE 2"/>
    <property type="match status" value="1"/>
</dbReference>
<dbReference type="Proteomes" id="UP000243378">
    <property type="component" value="Unassembled WGS sequence"/>
</dbReference>
<dbReference type="SMART" id="SM01230">
    <property type="entry name" value="Gln-synt_C"/>
    <property type="match status" value="1"/>
</dbReference>
<name>A0A1G7P8N7_9GAMM</name>
<dbReference type="PROSITE" id="PS51987">
    <property type="entry name" value="GS_CATALYTIC"/>
    <property type="match status" value="1"/>
</dbReference>
<evidence type="ECO:0000313" key="7">
    <source>
        <dbReference type="EMBL" id="SDF82648.1"/>
    </source>
</evidence>
<reference evidence="7 8" key="1">
    <citation type="submission" date="2016-10" db="EMBL/GenBank/DDBJ databases">
        <authorList>
            <person name="de Groot N.N."/>
        </authorList>
    </citation>
    <scope>NUCLEOTIDE SEQUENCE [LARGE SCALE GENOMIC DNA]</scope>
    <source>
        <strain evidence="7 8">LMG 25475</strain>
    </source>
</reference>
<dbReference type="Gene3D" id="3.30.590.10">
    <property type="entry name" value="Glutamine synthetase/guanido kinase, catalytic domain"/>
    <property type="match status" value="1"/>
</dbReference>